<evidence type="ECO:0000313" key="4">
    <source>
        <dbReference type="Proteomes" id="UP001219525"/>
    </source>
</evidence>
<dbReference type="Proteomes" id="UP001219525">
    <property type="component" value="Unassembled WGS sequence"/>
</dbReference>
<organism evidence="3 4">
    <name type="scientific">Mycena pura</name>
    <dbReference type="NCBI Taxonomy" id="153505"/>
    <lineage>
        <taxon>Eukaryota</taxon>
        <taxon>Fungi</taxon>
        <taxon>Dikarya</taxon>
        <taxon>Basidiomycota</taxon>
        <taxon>Agaricomycotina</taxon>
        <taxon>Agaricomycetes</taxon>
        <taxon>Agaricomycetidae</taxon>
        <taxon>Agaricales</taxon>
        <taxon>Marasmiineae</taxon>
        <taxon>Mycenaceae</taxon>
        <taxon>Mycena</taxon>
    </lineage>
</organism>
<dbReference type="PROSITE" id="PS50234">
    <property type="entry name" value="VWFA"/>
    <property type="match status" value="1"/>
</dbReference>
<name>A0AAD6UTV3_9AGAR</name>
<evidence type="ECO:0000313" key="3">
    <source>
        <dbReference type="EMBL" id="KAJ7194601.1"/>
    </source>
</evidence>
<keyword evidence="4" id="KW-1185">Reference proteome</keyword>
<evidence type="ECO:0000256" key="1">
    <source>
        <dbReference type="SAM" id="MobiDB-lite"/>
    </source>
</evidence>
<dbReference type="SUPFAM" id="SSF53300">
    <property type="entry name" value="vWA-like"/>
    <property type="match status" value="1"/>
</dbReference>
<accession>A0AAD6UTV3</accession>
<dbReference type="AlphaFoldDB" id="A0AAD6UTV3"/>
<proteinExistence type="predicted"/>
<sequence length="301" mass="33315">MDKRPGQSRAPYTPAEGSRRRSFLSAVFNRSHGRSPDTTDALPPSYESAVAPSFKSSSWRRKSTRGGTFENALELLRKYDTVLLVDDSGSMVLPGSKKGRTRWYEAGEALATLAETAQQYDSDGIDIHFLNSRMHALNVKSSHEVRDLFNNVRPCGATPTGERLDQLLKPRLRLLEGAHIDPDGTPKDRRTGEEIKRVNFIVITDGEASDNPKYPIIDAAARLQAMPALCMIQLGIQFVQVGNDSAATRALKELDNDLHKTTTIRDIVDTTPYSKLNPISADGLMKVLLGAINRRIDEQPN</sequence>
<comment type="caution">
    <text evidence="3">The sequence shown here is derived from an EMBL/GenBank/DDBJ whole genome shotgun (WGS) entry which is preliminary data.</text>
</comment>
<dbReference type="Gene3D" id="3.40.50.410">
    <property type="entry name" value="von Willebrand factor, type A domain"/>
    <property type="match status" value="1"/>
</dbReference>
<dbReference type="InterPro" id="IPR002035">
    <property type="entry name" value="VWF_A"/>
</dbReference>
<dbReference type="EMBL" id="JARJCW010000097">
    <property type="protein sequence ID" value="KAJ7194601.1"/>
    <property type="molecule type" value="Genomic_DNA"/>
</dbReference>
<dbReference type="PANTHER" id="PTHR34706">
    <property type="entry name" value="SLR1338 PROTEIN"/>
    <property type="match status" value="1"/>
</dbReference>
<feature type="domain" description="VWFA" evidence="2">
    <location>
        <begin position="80"/>
        <end position="288"/>
    </location>
</feature>
<feature type="region of interest" description="Disordered" evidence="1">
    <location>
        <begin position="1"/>
        <end position="20"/>
    </location>
</feature>
<dbReference type="PANTHER" id="PTHR34706:SF1">
    <property type="entry name" value="VWFA DOMAIN-CONTAINING PROTEIN"/>
    <property type="match status" value="1"/>
</dbReference>
<gene>
    <name evidence="3" type="ORF">GGX14DRAFT_209430</name>
</gene>
<reference evidence="3" key="1">
    <citation type="submission" date="2023-03" db="EMBL/GenBank/DDBJ databases">
        <title>Massive genome expansion in bonnet fungi (Mycena s.s.) driven by repeated elements and novel gene families across ecological guilds.</title>
        <authorList>
            <consortium name="Lawrence Berkeley National Laboratory"/>
            <person name="Harder C.B."/>
            <person name="Miyauchi S."/>
            <person name="Viragh M."/>
            <person name="Kuo A."/>
            <person name="Thoen E."/>
            <person name="Andreopoulos B."/>
            <person name="Lu D."/>
            <person name="Skrede I."/>
            <person name="Drula E."/>
            <person name="Henrissat B."/>
            <person name="Morin E."/>
            <person name="Kohler A."/>
            <person name="Barry K."/>
            <person name="LaButti K."/>
            <person name="Morin E."/>
            <person name="Salamov A."/>
            <person name="Lipzen A."/>
            <person name="Mereny Z."/>
            <person name="Hegedus B."/>
            <person name="Baldrian P."/>
            <person name="Stursova M."/>
            <person name="Weitz H."/>
            <person name="Taylor A."/>
            <person name="Grigoriev I.V."/>
            <person name="Nagy L.G."/>
            <person name="Martin F."/>
            <person name="Kauserud H."/>
        </authorList>
    </citation>
    <scope>NUCLEOTIDE SEQUENCE</scope>
    <source>
        <strain evidence="3">9144</strain>
    </source>
</reference>
<evidence type="ECO:0000259" key="2">
    <source>
        <dbReference type="PROSITE" id="PS50234"/>
    </source>
</evidence>
<protein>
    <recommendedName>
        <fullName evidence="2">VWFA domain-containing protein</fullName>
    </recommendedName>
</protein>
<dbReference type="InterPro" id="IPR036465">
    <property type="entry name" value="vWFA_dom_sf"/>
</dbReference>